<keyword evidence="8" id="KW-0732">Signal</keyword>
<evidence type="ECO:0000256" key="5">
    <source>
        <dbReference type="PROSITE-ProRule" id="PRU01087"/>
    </source>
</evidence>
<keyword evidence="3 5" id="KW-1133">Transmembrane helix</keyword>
<evidence type="ECO:0000313" key="10">
    <source>
        <dbReference type="EMBL" id="RLV89379.1"/>
    </source>
</evidence>
<feature type="transmembrane region" description="Helical" evidence="7">
    <location>
        <begin position="241"/>
        <end position="262"/>
    </location>
</feature>
<gene>
    <name evidence="10" type="ORF">DV515_00014891</name>
</gene>
<name>A0A3L8RY68_CHLGU</name>
<comment type="caution">
    <text evidence="10">The sequence shown here is derived from an EMBL/GenBank/DDBJ whole genome shotgun (WGS) entry which is preliminary data.</text>
</comment>
<dbReference type="InterPro" id="IPR051987">
    <property type="entry name" value="Sigma-2_receptor-like"/>
</dbReference>
<accession>A0A3L8RY68</accession>
<protein>
    <recommendedName>
        <fullName evidence="9">EXPERA domain-containing protein</fullName>
    </recommendedName>
</protein>
<feature type="domain" description="EXPERA" evidence="9">
    <location>
        <begin position="179"/>
        <end position="328"/>
    </location>
</feature>
<evidence type="ECO:0000256" key="7">
    <source>
        <dbReference type="SAM" id="Phobius"/>
    </source>
</evidence>
<feature type="region of interest" description="Disordered" evidence="6">
    <location>
        <begin position="42"/>
        <end position="132"/>
    </location>
</feature>
<dbReference type="PROSITE" id="PS51751">
    <property type="entry name" value="EXPERA"/>
    <property type="match status" value="1"/>
</dbReference>
<organism evidence="10 11">
    <name type="scientific">Chloebia gouldiae</name>
    <name type="common">Gouldian finch</name>
    <name type="synonym">Erythrura gouldiae</name>
    <dbReference type="NCBI Taxonomy" id="44316"/>
    <lineage>
        <taxon>Eukaryota</taxon>
        <taxon>Metazoa</taxon>
        <taxon>Chordata</taxon>
        <taxon>Craniata</taxon>
        <taxon>Vertebrata</taxon>
        <taxon>Euteleostomi</taxon>
        <taxon>Archelosauria</taxon>
        <taxon>Archosauria</taxon>
        <taxon>Dinosauria</taxon>
        <taxon>Saurischia</taxon>
        <taxon>Theropoda</taxon>
        <taxon>Coelurosauria</taxon>
        <taxon>Aves</taxon>
        <taxon>Neognathae</taxon>
        <taxon>Neoaves</taxon>
        <taxon>Telluraves</taxon>
        <taxon>Australaves</taxon>
        <taxon>Passeriformes</taxon>
        <taxon>Passeroidea</taxon>
        <taxon>Passeridae</taxon>
        <taxon>Chloebia</taxon>
    </lineage>
</organism>
<dbReference type="AlphaFoldDB" id="A0A3L8RY68"/>
<dbReference type="Proteomes" id="UP000276834">
    <property type="component" value="Unassembled WGS sequence"/>
</dbReference>
<reference evidence="10 11" key="1">
    <citation type="journal article" date="2018" name="Proc. R. Soc. B">
        <title>A non-coding region near Follistatin controls head colour polymorphism in the Gouldian finch.</title>
        <authorList>
            <person name="Toomey M.B."/>
            <person name="Marques C.I."/>
            <person name="Andrade P."/>
            <person name="Araujo P.M."/>
            <person name="Sabatino S."/>
            <person name="Gazda M.A."/>
            <person name="Afonso S."/>
            <person name="Lopes R.J."/>
            <person name="Corbo J.C."/>
            <person name="Carneiro M."/>
        </authorList>
    </citation>
    <scope>NUCLEOTIDE SEQUENCE [LARGE SCALE GENOMIC DNA]</scope>
    <source>
        <strain evidence="10">Red01</strain>
        <tissue evidence="10">Muscle</tissue>
    </source>
</reference>
<evidence type="ECO:0000256" key="1">
    <source>
        <dbReference type="ARBA" id="ARBA00004141"/>
    </source>
</evidence>
<dbReference type="GO" id="GO:0005783">
    <property type="term" value="C:endoplasmic reticulum"/>
    <property type="evidence" value="ECO:0007669"/>
    <property type="project" value="TreeGrafter"/>
</dbReference>
<sequence>MAAAPRWRERLFALYFLSHIPITALIDLQPLLPAGIAPRAVSGAGGRAGASAGDGPGAASAESRVRRRRAGAEKLRRTRESGGERGGAAARGMRHGGSPTGEERDASAAAGAVPGCGGRAASPSRRGSPEWAVGTFLGPERAAGVPQCPRTSFRRIGLAVPLSPSAPAPRLRQPRAPALAPAAFSDTDFSSNSCQKCNRELLPLQEQPRQRPNLLLTDLLQQYATAFRDPMMLQPPEWFKAFIYCEAFLQLPFFPIAAYAFLKGGCRWIRTPAIIYSTHVATTLFAILAHILFHDFSKSEHAGPQTLRERLVLLSIYLPYLLIPLLLLFTMLCNPHYKHVEKRKRK</sequence>
<evidence type="ECO:0000256" key="6">
    <source>
        <dbReference type="SAM" id="MobiDB-lite"/>
    </source>
</evidence>
<feature type="transmembrane region" description="Helical" evidence="7">
    <location>
        <begin position="313"/>
        <end position="337"/>
    </location>
</feature>
<feature type="transmembrane region" description="Helical" evidence="7">
    <location>
        <begin position="274"/>
        <end position="293"/>
    </location>
</feature>
<dbReference type="PANTHER" id="PTHR31204">
    <property type="entry name" value="SIGMA INTRACELLULAR RECEPTOR 2"/>
    <property type="match status" value="1"/>
</dbReference>
<feature type="signal peptide" evidence="8">
    <location>
        <begin position="1"/>
        <end position="25"/>
    </location>
</feature>
<dbReference type="OrthoDB" id="433124at2759"/>
<evidence type="ECO:0000256" key="2">
    <source>
        <dbReference type="ARBA" id="ARBA00022692"/>
    </source>
</evidence>
<comment type="subcellular location">
    <subcellularLocation>
        <location evidence="1">Membrane</location>
        <topology evidence="1">Multi-pass membrane protein</topology>
    </subcellularLocation>
</comment>
<proteinExistence type="predicted"/>
<evidence type="ECO:0000259" key="9">
    <source>
        <dbReference type="PROSITE" id="PS51751"/>
    </source>
</evidence>
<dbReference type="InterPro" id="IPR033118">
    <property type="entry name" value="EXPERA"/>
</dbReference>
<keyword evidence="4 5" id="KW-0472">Membrane</keyword>
<feature type="compositionally biased region" description="Basic and acidic residues" evidence="6">
    <location>
        <begin position="70"/>
        <end position="83"/>
    </location>
</feature>
<dbReference type="Pfam" id="PF05241">
    <property type="entry name" value="EBP"/>
    <property type="match status" value="1"/>
</dbReference>
<evidence type="ECO:0000256" key="3">
    <source>
        <dbReference type="ARBA" id="ARBA00022989"/>
    </source>
</evidence>
<feature type="compositionally biased region" description="Gly residues" evidence="6">
    <location>
        <begin position="43"/>
        <end position="56"/>
    </location>
</feature>
<evidence type="ECO:0000313" key="11">
    <source>
        <dbReference type="Proteomes" id="UP000276834"/>
    </source>
</evidence>
<keyword evidence="11" id="KW-1185">Reference proteome</keyword>
<evidence type="ECO:0000256" key="4">
    <source>
        <dbReference type="ARBA" id="ARBA00023136"/>
    </source>
</evidence>
<keyword evidence="2 5" id="KW-0812">Transmembrane</keyword>
<dbReference type="EMBL" id="QUSF01000148">
    <property type="protein sequence ID" value="RLV89379.1"/>
    <property type="molecule type" value="Genomic_DNA"/>
</dbReference>
<feature type="chain" id="PRO_5018311809" description="EXPERA domain-containing protein" evidence="8">
    <location>
        <begin position="26"/>
        <end position="346"/>
    </location>
</feature>
<evidence type="ECO:0000256" key="8">
    <source>
        <dbReference type="SAM" id="SignalP"/>
    </source>
</evidence>
<dbReference type="GO" id="GO:0016020">
    <property type="term" value="C:membrane"/>
    <property type="evidence" value="ECO:0007669"/>
    <property type="project" value="UniProtKB-SubCell"/>
</dbReference>
<dbReference type="PANTHER" id="PTHR31204:SF1">
    <property type="entry name" value="SIGMA INTRACELLULAR RECEPTOR 2"/>
    <property type="match status" value="1"/>
</dbReference>